<feature type="compositionally biased region" description="Low complexity" evidence="6">
    <location>
        <begin position="609"/>
        <end position="634"/>
    </location>
</feature>
<feature type="compositionally biased region" description="Polar residues" evidence="6">
    <location>
        <begin position="506"/>
        <end position="522"/>
    </location>
</feature>
<feature type="compositionally biased region" description="Polar residues" evidence="6">
    <location>
        <begin position="646"/>
        <end position="660"/>
    </location>
</feature>
<reference evidence="8 9" key="1">
    <citation type="submission" date="2018-02" db="EMBL/GenBank/DDBJ databases">
        <title>The genomes of Aspergillus section Nigri reveals drivers in fungal speciation.</title>
        <authorList>
            <consortium name="DOE Joint Genome Institute"/>
            <person name="Vesth T.C."/>
            <person name="Nybo J."/>
            <person name="Theobald S."/>
            <person name="Brandl J."/>
            <person name="Frisvad J.C."/>
            <person name="Nielsen K.F."/>
            <person name="Lyhne E.K."/>
            <person name="Kogle M.E."/>
            <person name="Kuo A."/>
            <person name="Riley R."/>
            <person name="Clum A."/>
            <person name="Nolan M."/>
            <person name="Lipzen A."/>
            <person name="Salamov A."/>
            <person name="Henrissat B."/>
            <person name="Wiebenga A."/>
            <person name="De vries R.P."/>
            <person name="Grigoriev I.V."/>
            <person name="Mortensen U.H."/>
            <person name="Andersen M.R."/>
            <person name="Baker S.E."/>
        </authorList>
    </citation>
    <scope>NUCLEOTIDE SEQUENCE [LARGE SCALE GENOMIC DNA]</scope>
    <source>
        <strain evidence="8 9">CBS 707.79</strain>
    </source>
</reference>
<dbReference type="Proteomes" id="UP000247810">
    <property type="component" value="Unassembled WGS sequence"/>
</dbReference>
<dbReference type="EMBL" id="KZ825811">
    <property type="protein sequence ID" value="PYH98474.1"/>
    <property type="molecule type" value="Genomic_DNA"/>
</dbReference>
<dbReference type="CDD" id="cd09141">
    <property type="entry name" value="PLDc_vPLD1_2_yPLD_like_2"/>
    <property type="match status" value="1"/>
</dbReference>
<dbReference type="Pfam" id="PF13091">
    <property type="entry name" value="PLDc_2"/>
    <property type="match status" value="1"/>
</dbReference>
<dbReference type="PANTHER" id="PTHR18896:SF186">
    <property type="entry name" value="PHOSPHOLIPASE D"/>
    <property type="match status" value="1"/>
</dbReference>
<name>A0A319DPA8_9EURO</name>
<dbReference type="FunFam" id="3.30.870.10:FF:000034">
    <property type="entry name" value="Phospholipase"/>
    <property type="match status" value="1"/>
</dbReference>
<evidence type="ECO:0000313" key="9">
    <source>
        <dbReference type="Proteomes" id="UP000247810"/>
    </source>
</evidence>
<proteinExistence type="predicted"/>
<dbReference type="InterPro" id="IPR001736">
    <property type="entry name" value="PLipase_D/transphosphatidylase"/>
</dbReference>
<keyword evidence="5" id="KW-0443">Lipid metabolism</keyword>
<dbReference type="SMART" id="SM00155">
    <property type="entry name" value="PLDc"/>
    <property type="match status" value="2"/>
</dbReference>
<keyword evidence="4" id="KW-0442">Lipid degradation</keyword>
<evidence type="ECO:0000259" key="7">
    <source>
        <dbReference type="PROSITE" id="PS50035"/>
    </source>
</evidence>
<dbReference type="VEuPathDB" id="FungiDB:BO71DRAFT_371184"/>
<dbReference type="GO" id="GO:0004630">
    <property type="term" value="F:phospholipase D activity"/>
    <property type="evidence" value="ECO:0007669"/>
    <property type="project" value="UniProtKB-EC"/>
</dbReference>
<keyword evidence="9" id="KW-1185">Reference proteome</keyword>
<evidence type="ECO:0000313" key="8">
    <source>
        <dbReference type="EMBL" id="PYH98474.1"/>
    </source>
</evidence>
<dbReference type="EC" id="3.1.4.4" evidence="1"/>
<feature type="compositionally biased region" description="Low complexity" evidence="6">
    <location>
        <begin position="540"/>
        <end position="584"/>
    </location>
</feature>
<dbReference type="OrthoDB" id="14911at2759"/>
<dbReference type="GO" id="GO:0009395">
    <property type="term" value="P:phospholipid catabolic process"/>
    <property type="evidence" value="ECO:0007669"/>
    <property type="project" value="TreeGrafter"/>
</dbReference>
<feature type="domain" description="PLD phosphodiesterase" evidence="7">
    <location>
        <begin position="965"/>
        <end position="992"/>
    </location>
</feature>
<feature type="compositionally biased region" description="Polar residues" evidence="6">
    <location>
        <begin position="12"/>
        <end position="25"/>
    </location>
</feature>
<feature type="compositionally biased region" description="Polar residues" evidence="6">
    <location>
        <begin position="529"/>
        <end position="539"/>
    </location>
</feature>
<evidence type="ECO:0000256" key="5">
    <source>
        <dbReference type="ARBA" id="ARBA00023098"/>
    </source>
</evidence>
<dbReference type="STRING" id="1448320.A0A319DPA8"/>
<dbReference type="FunFam" id="3.30.870.10:FF:000032">
    <property type="entry name" value="Phospholipase"/>
    <property type="match status" value="1"/>
</dbReference>
<feature type="region of interest" description="Disordered" evidence="6">
    <location>
        <begin position="421"/>
        <end position="675"/>
    </location>
</feature>
<feature type="compositionally biased region" description="Low complexity" evidence="6">
    <location>
        <begin position="433"/>
        <end position="454"/>
    </location>
</feature>
<evidence type="ECO:0000256" key="3">
    <source>
        <dbReference type="ARBA" id="ARBA00022801"/>
    </source>
</evidence>
<feature type="domain" description="PLD phosphodiesterase" evidence="7">
    <location>
        <begin position="298"/>
        <end position="325"/>
    </location>
</feature>
<accession>A0A319DPA8</accession>
<evidence type="ECO:0000256" key="2">
    <source>
        <dbReference type="ARBA" id="ARBA00022737"/>
    </source>
</evidence>
<keyword evidence="3" id="KW-0378">Hydrolase</keyword>
<dbReference type="Pfam" id="PF00614">
    <property type="entry name" value="PLDc"/>
    <property type="match status" value="1"/>
</dbReference>
<feature type="compositionally biased region" description="Pro residues" evidence="6">
    <location>
        <begin position="593"/>
        <end position="603"/>
    </location>
</feature>
<evidence type="ECO:0000256" key="6">
    <source>
        <dbReference type="SAM" id="MobiDB-lite"/>
    </source>
</evidence>
<feature type="region of interest" description="Disordered" evidence="6">
    <location>
        <begin position="1"/>
        <end position="97"/>
    </location>
</feature>
<evidence type="ECO:0000256" key="1">
    <source>
        <dbReference type="ARBA" id="ARBA00012027"/>
    </source>
</evidence>
<organism evidence="8 9">
    <name type="scientific">Aspergillus ellipticus CBS 707.79</name>
    <dbReference type="NCBI Taxonomy" id="1448320"/>
    <lineage>
        <taxon>Eukaryota</taxon>
        <taxon>Fungi</taxon>
        <taxon>Dikarya</taxon>
        <taxon>Ascomycota</taxon>
        <taxon>Pezizomycotina</taxon>
        <taxon>Eurotiomycetes</taxon>
        <taxon>Eurotiomycetidae</taxon>
        <taxon>Eurotiales</taxon>
        <taxon>Aspergillaceae</taxon>
        <taxon>Aspergillus</taxon>
        <taxon>Aspergillus subgen. Circumdati</taxon>
    </lineage>
</organism>
<dbReference type="PANTHER" id="PTHR18896">
    <property type="entry name" value="PHOSPHOLIPASE D"/>
    <property type="match status" value="1"/>
</dbReference>
<protein>
    <recommendedName>
        <fullName evidence="1">phospholipase D</fullName>
        <ecNumber evidence="1">3.1.4.4</ecNumber>
    </recommendedName>
</protein>
<dbReference type="SUPFAM" id="SSF56024">
    <property type="entry name" value="Phospholipase D/nuclease"/>
    <property type="match status" value="2"/>
</dbReference>
<feature type="region of interest" description="Disordered" evidence="6">
    <location>
        <begin position="876"/>
        <end position="904"/>
    </location>
</feature>
<dbReference type="Gene3D" id="3.30.870.10">
    <property type="entry name" value="Endonuclease Chain A"/>
    <property type="match status" value="3"/>
</dbReference>
<dbReference type="PROSITE" id="PS50035">
    <property type="entry name" value="PLD"/>
    <property type="match status" value="2"/>
</dbReference>
<feature type="compositionally biased region" description="Low complexity" evidence="6">
    <location>
        <begin position="38"/>
        <end position="62"/>
    </location>
</feature>
<dbReference type="AlphaFoldDB" id="A0A319DPA8"/>
<dbReference type="InterPro" id="IPR025202">
    <property type="entry name" value="PLD-like_dom"/>
</dbReference>
<feature type="compositionally biased region" description="Low complexity" evidence="6">
    <location>
        <begin position="471"/>
        <end position="505"/>
    </location>
</feature>
<dbReference type="InterPro" id="IPR015679">
    <property type="entry name" value="PLipase_D_fam"/>
</dbReference>
<feature type="compositionally biased region" description="Basic and acidic residues" evidence="6">
    <location>
        <begin position="661"/>
        <end position="675"/>
    </location>
</feature>
<gene>
    <name evidence="8" type="ORF">BO71DRAFT_371184</name>
</gene>
<sequence length="1199" mass="133068">MTRQEEGLAYGQYNQDSARGSSSDTARGFVGDTFSKLKQTYKSQQTQQGTSQQQSQSAGYGAENQTYQSQGSSQPHAAQGSPQASQGQKPQKPQKQDKFSGLFGKLEELGNEVAQKLGTALDPQAYAQYGAVKPHSENRFGSFAAPRQGNDVKWHVDGCAYFYAVSKALESAKDYIWILDWWLSPELYLRRPPAKNEQYRLDRMLQAAAQRGVRVNIIVYKEVTQALTLSSHHTKHYLEDLHPNIAVFRHPDHLPDRQELEASIAQSVQNLSLDAGNLVKMSEDTIKGLYGMREDVILYWAHHEKLCIIDGRVSFMGGLDMCFGRWDTNQHALADVHGQDLNEIVFPGQDYNNARVSDFHDVAHWEQNQLNRTKTSRMGWSDISVSLHGQVVEDLRQHFVQRWNFIYDSKYQSRENSRYSRLPLYGRPTSSNAQQQQAPQQGGQAQQPAIAPQPGANPGPPTPSWQQHAASPQTSGSTTNTQSSTGPTPSWQQQSAGSQSGGYSSNTQPPNTASPATPTWQQHAAPAQPSYNTQSPQATSPSWQQHAASPQQHSAQPPQGSQEAPSYQQQSSNPPASSSQGSAQNYTYTGNSFPPPPSGPPPSQGSGQGQQYQTQGQTQTGQGQYQALGQTQTGHSQAPYYPPPTQETQHVQQHSQTRGVQDSHHGGYADSDRGFGRLRENFTGYSNSLRGELAGQIHHYQDRFSGQGSRPGVHPRGNMTCQIVRSCSKWSNGTETEHSIQDAYVAVIRNSQHFIYIENQFFITATSDAQKPVENKIGAAIVERILRAARAGEKYKIMVVIPSVPCFAGDLEDDSTLGTRAIMEFQYNCINRGGNSIMELIAKEGFNPMDYIRFYNLRNYDRINVSNPLAAAEQRSGVNYEDARKQHDVTTGGPGGYGPGAPRAAFDTTAPYQQYQQAAQQVSGGKSAPGKWDSVSSCYMLNGEDIRNVPWEGSPEAEIDAFVTEELYVHSKVMVADDRVAICGSANLNDRSQLGTHDSEIAIVIEDYTPVQSRMNGKPWTASRFASSLRRQLFRKHLGLLSPQDPQQPDANYEPVGVPNVLDFESPESQIVADPLADTLQSMWNTRANTNTGVFRKVFHSVPDDTVRDWATYKEFYGYYFHNSDKQAYGEDDSKPSRYEYGHVVRDDFPQGPEGVRQVKELLSQVKGTLVEMPLMFLINEDVAKEGLTLNELTEPIYT</sequence>
<evidence type="ECO:0000256" key="4">
    <source>
        <dbReference type="ARBA" id="ARBA00022963"/>
    </source>
</evidence>
<feature type="compositionally biased region" description="Low complexity" evidence="6">
    <location>
        <begin position="72"/>
        <end position="93"/>
    </location>
</feature>
<dbReference type="CDD" id="cd09138">
    <property type="entry name" value="PLDc_vPLD1_2_yPLD_like_1"/>
    <property type="match status" value="1"/>
</dbReference>
<keyword evidence="2" id="KW-0677">Repeat</keyword>